<evidence type="ECO:0000313" key="4">
    <source>
        <dbReference type="EMBL" id="AQP46313.1"/>
    </source>
</evidence>
<keyword evidence="3" id="KW-0472">Membrane</keyword>
<evidence type="ECO:0008006" key="6">
    <source>
        <dbReference type="Google" id="ProtNLM"/>
    </source>
</evidence>
<evidence type="ECO:0000256" key="2">
    <source>
        <dbReference type="RuleBase" id="RU003750"/>
    </source>
</evidence>
<dbReference type="EMBL" id="CP019606">
    <property type="protein sequence ID" value="AQP46313.1"/>
    <property type="molecule type" value="Genomic_DNA"/>
</dbReference>
<feature type="transmembrane region" description="Helical" evidence="3">
    <location>
        <begin position="217"/>
        <end position="238"/>
    </location>
</feature>
<dbReference type="OrthoDB" id="7390033at2"/>
<dbReference type="GO" id="GO:0016020">
    <property type="term" value="C:membrane"/>
    <property type="evidence" value="ECO:0007669"/>
    <property type="project" value="InterPro"/>
</dbReference>
<keyword evidence="3" id="KW-1133">Transmembrane helix</keyword>
<proteinExistence type="inferred from homology"/>
<dbReference type="Pfam" id="PF01066">
    <property type="entry name" value="CDP-OH_P_transf"/>
    <property type="match status" value="1"/>
</dbReference>
<gene>
    <name evidence="4" type="ORF">BW730_00725</name>
</gene>
<dbReference type="InterPro" id="IPR000462">
    <property type="entry name" value="CDP-OH_P_trans"/>
</dbReference>
<evidence type="ECO:0000256" key="3">
    <source>
        <dbReference type="SAM" id="Phobius"/>
    </source>
</evidence>
<dbReference type="InterPro" id="IPR043130">
    <property type="entry name" value="CDP-OH_PTrfase_TM_dom"/>
</dbReference>
<feature type="transmembrane region" description="Helical" evidence="3">
    <location>
        <begin position="143"/>
        <end position="168"/>
    </location>
</feature>
<comment type="similarity">
    <text evidence="2">Belongs to the CDP-alcohol phosphatidyltransferase class-I family.</text>
</comment>
<keyword evidence="5" id="KW-1185">Reference proteome</keyword>
<dbReference type="GO" id="GO:0008654">
    <property type="term" value="P:phospholipid biosynthetic process"/>
    <property type="evidence" value="ECO:0007669"/>
    <property type="project" value="InterPro"/>
</dbReference>
<dbReference type="RefSeq" id="WP_077684636.1">
    <property type="nucleotide sequence ID" value="NZ_CP019606.1"/>
</dbReference>
<evidence type="ECO:0000313" key="5">
    <source>
        <dbReference type="Proteomes" id="UP000188145"/>
    </source>
</evidence>
<evidence type="ECO:0000256" key="1">
    <source>
        <dbReference type="ARBA" id="ARBA00022679"/>
    </source>
</evidence>
<reference evidence="5" key="1">
    <citation type="submission" date="2017-02" db="EMBL/GenBank/DDBJ databases">
        <title>Tessaracoccus aquaemaris sp. nov., isolated from the intestine of a Korean rockfish, Sebastes schlegelii, in a marine aquaculture pond.</title>
        <authorList>
            <person name="Tak E.J."/>
            <person name="Bae J.-W."/>
        </authorList>
    </citation>
    <scope>NUCLEOTIDE SEQUENCE [LARGE SCALE GENOMIC DNA]</scope>
    <source>
        <strain evidence="5">NSG39</strain>
    </source>
</reference>
<keyword evidence="1 2" id="KW-0808">Transferase</keyword>
<dbReference type="InterPro" id="IPR048254">
    <property type="entry name" value="CDP_ALCOHOL_P_TRANSF_CS"/>
</dbReference>
<sequence>MSERANTTFSEDFARLRTAQKSNKGAPIYSVLINRPLGRVFAAAAHQIGLTPNQVTMVSAAFTLTGIALIALLPPGPLTALVVTVALVLGYALDAADGQLARLRGGGSLTGEWLDHVIDSFKIATLHLAVLISMYRFTDLEPVWYLVPLLFSAVYVVHFFGFLLTELLTRVAGLRLGRPQGRAASGSTLSALLKLPTDYGILALSFLLLAWPQIFAWVYLFLAVANAGYTMLVLPVWLRRLKALDSELAG</sequence>
<protein>
    <recommendedName>
        <fullName evidence="6">CDP-alcohol phosphatidyltransferase</fullName>
    </recommendedName>
</protein>
<dbReference type="PROSITE" id="PS00379">
    <property type="entry name" value="CDP_ALCOHOL_P_TRANSF"/>
    <property type="match status" value="1"/>
</dbReference>
<name>A0A1Q2CJQ1_9ACTN</name>
<dbReference type="KEGG" id="tes:BW730_00725"/>
<dbReference type="AlphaFoldDB" id="A0A1Q2CJQ1"/>
<feature type="transmembrane region" description="Helical" evidence="3">
    <location>
        <begin position="189"/>
        <end position="211"/>
    </location>
</feature>
<accession>A0A1Q2CJQ1</accession>
<dbReference type="STRING" id="1332264.BW730_00725"/>
<dbReference type="Gene3D" id="1.20.120.1760">
    <property type="match status" value="1"/>
</dbReference>
<organism evidence="4 5">
    <name type="scientific">Tessaracoccus aquimaris</name>
    <dbReference type="NCBI Taxonomy" id="1332264"/>
    <lineage>
        <taxon>Bacteria</taxon>
        <taxon>Bacillati</taxon>
        <taxon>Actinomycetota</taxon>
        <taxon>Actinomycetes</taxon>
        <taxon>Propionibacteriales</taxon>
        <taxon>Propionibacteriaceae</taxon>
        <taxon>Tessaracoccus</taxon>
    </lineage>
</organism>
<dbReference type="GO" id="GO:0016780">
    <property type="term" value="F:phosphotransferase activity, for other substituted phosphate groups"/>
    <property type="evidence" value="ECO:0007669"/>
    <property type="project" value="InterPro"/>
</dbReference>
<dbReference type="Proteomes" id="UP000188145">
    <property type="component" value="Chromosome"/>
</dbReference>
<keyword evidence="3" id="KW-0812">Transmembrane</keyword>